<dbReference type="InterPro" id="IPR004252">
    <property type="entry name" value="Probable_transposase_24"/>
</dbReference>
<dbReference type="Pfam" id="PF03004">
    <property type="entry name" value="Transposase_24"/>
    <property type="match status" value="1"/>
</dbReference>
<evidence type="ECO:0000313" key="1">
    <source>
        <dbReference type="EMBL" id="KAK2640233.1"/>
    </source>
</evidence>
<organism evidence="1 2">
    <name type="scientific">Dipteronia dyeriana</name>
    <dbReference type="NCBI Taxonomy" id="168575"/>
    <lineage>
        <taxon>Eukaryota</taxon>
        <taxon>Viridiplantae</taxon>
        <taxon>Streptophyta</taxon>
        <taxon>Embryophyta</taxon>
        <taxon>Tracheophyta</taxon>
        <taxon>Spermatophyta</taxon>
        <taxon>Magnoliopsida</taxon>
        <taxon>eudicotyledons</taxon>
        <taxon>Gunneridae</taxon>
        <taxon>Pentapetalae</taxon>
        <taxon>rosids</taxon>
        <taxon>malvids</taxon>
        <taxon>Sapindales</taxon>
        <taxon>Sapindaceae</taxon>
        <taxon>Hippocastanoideae</taxon>
        <taxon>Acereae</taxon>
        <taxon>Dipteronia</taxon>
    </lineage>
</organism>
<dbReference type="AlphaFoldDB" id="A0AAD9WS00"/>
<accession>A0AAD9WS00</accession>
<sequence length="102" mass="11677">MRKKHKITHTMSRKGYARLEHEMKEESLDLSSITRVDVWIQGHKNKDGKHLNEATSSTLKSIEEMKSSDNQDNLRQDTLAKNFGPERRGQVRALGFGVTPSQ</sequence>
<protein>
    <submittedName>
        <fullName evidence="1">Uncharacterized protein</fullName>
    </submittedName>
</protein>
<proteinExistence type="predicted"/>
<evidence type="ECO:0000313" key="2">
    <source>
        <dbReference type="Proteomes" id="UP001280121"/>
    </source>
</evidence>
<gene>
    <name evidence="1" type="ORF">Ddye_028028</name>
</gene>
<reference evidence="1" key="1">
    <citation type="journal article" date="2023" name="Plant J.">
        <title>Genome sequences and population genomics provide insights into the demographic history, inbreeding, and mutation load of two 'living fossil' tree species of Dipteronia.</title>
        <authorList>
            <person name="Feng Y."/>
            <person name="Comes H.P."/>
            <person name="Chen J."/>
            <person name="Zhu S."/>
            <person name="Lu R."/>
            <person name="Zhang X."/>
            <person name="Li P."/>
            <person name="Qiu J."/>
            <person name="Olsen K.M."/>
            <person name="Qiu Y."/>
        </authorList>
    </citation>
    <scope>NUCLEOTIDE SEQUENCE</scope>
    <source>
        <strain evidence="1">KIB01</strain>
    </source>
</reference>
<dbReference type="Proteomes" id="UP001280121">
    <property type="component" value="Unassembled WGS sequence"/>
</dbReference>
<comment type="caution">
    <text evidence="1">The sequence shown here is derived from an EMBL/GenBank/DDBJ whole genome shotgun (WGS) entry which is preliminary data.</text>
</comment>
<name>A0AAD9WS00_9ROSI</name>
<dbReference type="EMBL" id="JANJYI010000008">
    <property type="protein sequence ID" value="KAK2640233.1"/>
    <property type="molecule type" value="Genomic_DNA"/>
</dbReference>
<keyword evidence="2" id="KW-1185">Reference proteome</keyword>